<name>A0A1V9YS03_9STRA</name>
<dbReference type="GO" id="GO:0005739">
    <property type="term" value="C:mitochondrion"/>
    <property type="evidence" value="ECO:0007669"/>
    <property type="project" value="TreeGrafter"/>
</dbReference>
<dbReference type="SUPFAM" id="SSF51905">
    <property type="entry name" value="FAD/NAD(P)-binding domain"/>
    <property type="match status" value="1"/>
</dbReference>
<keyword evidence="10" id="KW-1185">Reference proteome</keyword>
<evidence type="ECO:0000313" key="9">
    <source>
        <dbReference type="EMBL" id="OQR88447.1"/>
    </source>
</evidence>
<keyword evidence="5" id="KW-0560">Oxidoreductase</keyword>
<dbReference type="GO" id="GO:0034599">
    <property type="term" value="P:cellular response to oxidative stress"/>
    <property type="evidence" value="ECO:0007669"/>
    <property type="project" value="TreeGrafter"/>
</dbReference>
<dbReference type="InterPro" id="IPR046952">
    <property type="entry name" value="GSHR/TRXR-like"/>
</dbReference>
<dbReference type="Gene3D" id="3.50.50.60">
    <property type="entry name" value="FAD/NAD(P)-binding domain"/>
    <property type="match status" value="1"/>
</dbReference>
<keyword evidence="3" id="KW-0285">Flavoprotein</keyword>
<dbReference type="PRINTS" id="PR00411">
    <property type="entry name" value="PNDRDTASEI"/>
</dbReference>
<dbReference type="GO" id="GO:0050660">
    <property type="term" value="F:flavin adenine dinucleotide binding"/>
    <property type="evidence" value="ECO:0007669"/>
    <property type="project" value="InterPro"/>
</dbReference>
<dbReference type="GO" id="GO:0045454">
    <property type="term" value="P:cell redox homeostasis"/>
    <property type="evidence" value="ECO:0007669"/>
    <property type="project" value="InterPro"/>
</dbReference>
<dbReference type="Proteomes" id="UP000243217">
    <property type="component" value="Unassembled WGS sequence"/>
</dbReference>
<evidence type="ECO:0000313" key="10">
    <source>
        <dbReference type="Proteomes" id="UP000243217"/>
    </source>
</evidence>
<dbReference type="AlphaFoldDB" id="A0A1V9YS03"/>
<gene>
    <name evidence="9" type="ORF">THRCLA_22863</name>
</gene>
<dbReference type="InterPro" id="IPR023753">
    <property type="entry name" value="FAD/NAD-binding_dom"/>
</dbReference>
<sequence length="142" mass="15481">MDSFDYIVIGGGSGGNSSARRAAAYGAKVLAIERGRHNDGCGMGGTCVNFGCVPKKVMFNAAMHAEMLHTAKSYAFKDIKDVEYGSFDWSTLKKKRDAYVARLNGIYERNLGKNNISLVYGAAKFVDNHTVEVNGDKYTAKH</sequence>
<dbReference type="GO" id="GO:0005829">
    <property type="term" value="C:cytosol"/>
    <property type="evidence" value="ECO:0007669"/>
    <property type="project" value="TreeGrafter"/>
</dbReference>
<dbReference type="PROSITE" id="PS00076">
    <property type="entry name" value="PYRIDINE_REDOX_1"/>
    <property type="match status" value="1"/>
</dbReference>
<accession>A0A1V9YS03</accession>
<evidence type="ECO:0000256" key="2">
    <source>
        <dbReference type="ARBA" id="ARBA00007532"/>
    </source>
</evidence>
<feature type="domain" description="FAD/NAD(P)-binding" evidence="8">
    <location>
        <begin position="4"/>
        <end position="142"/>
    </location>
</feature>
<evidence type="ECO:0000256" key="3">
    <source>
        <dbReference type="ARBA" id="ARBA00022630"/>
    </source>
</evidence>
<dbReference type="InterPro" id="IPR012999">
    <property type="entry name" value="Pyr_OxRdtase_I_AS"/>
</dbReference>
<evidence type="ECO:0000256" key="7">
    <source>
        <dbReference type="ARBA" id="ARBA00023284"/>
    </source>
</evidence>
<evidence type="ECO:0000256" key="5">
    <source>
        <dbReference type="ARBA" id="ARBA00023002"/>
    </source>
</evidence>
<keyword evidence="4" id="KW-0274">FAD</keyword>
<dbReference type="Pfam" id="PF07992">
    <property type="entry name" value="Pyr_redox_2"/>
    <property type="match status" value="1"/>
</dbReference>
<dbReference type="OrthoDB" id="5956163at2759"/>
<proteinExistence type="inferred from homology"/>
<comment type="similarity">
    <text evidence="2">Belongs to the class-I pyridine nucleotide-disulfide oxidoreductase family.</text>
</comment>
<comment type="caution">
    <text evidence="9">The sequence shown here is derived from an EMBL/GenBank/DDBJ whole genome shotgun (WGS) entry which is preliminary data.</text>
</comment>
<keyword evidence="7" id="KW-0676">Redox-active center</keyword>
<protein>
    <submittedName>
        <fullName evidence="9">Glutathione reductase</fullName>
    </submittedName>
</protein>
<dbReference type="STRING" id="74557.A0A1V9YS03"/>
<dbReference type="GO" id="GO:0004362">
    <property type="term" value="F:glutathione-disulfide reductase (NADPH) activity"/>
    <property type="evidence" value="ECO:0007669"/>
    <property type="project" value="TreeGrafter"/>
</dbReference>
<evidence type="ECO:0000256" key="4">
    <source>
        <dbReference type="ARBA" id="ARBA00022827"/>
    </source>
</evidence>
<evidence type="ECO:0000256" key="6">
    <source>
        <dbReference type="ARBA" id="ARBA00023157"/>
    </source>
</evidence>
<dbReference type="InterPro" id="IPR036188">
    <property type="entry name" value="FAD/NAD-bd_sf"/>
</dbReference>
<comment type="cofactor">
    <cofactor evidence="1">
        <name>FAD</name>
        <dbReference type="ChEBI" id="CHEBI:57692"/>
    </cofactor>
</comment>
<feature type="non-terminal residue" evidence="9">
    <location>
        <position position="142"/>
    </location>
</feature>
<dbReference type="EMBL" id="JNBS01003227">
    <property type="protein sequence ID" value="OQR88447.1"/>
    <property type="molecule type" value="Genomic_DNA"/>
</dbReference>
<organism evidence="9 10">
    <name type="scientific">Thraustotheca clavata</name>
    <dbReference type="NCBI Taxonomy" id="74557"/>
    <lineage>
        <taxon>Eukaryota</taxon>
        <taxon>Sar</taxon>
        <taxon>Stramenopiles</taxon>
        <taxon>Oomycota</taxon>
        <taxon>Saprolegniomycetes</taxon>
        <taxon>Saprolegniales</taxon>
        <taxon>Achlyaceae</taxon>
        <taxon>Thraustotheca</taxon>
    </lineage>
</organism>
<keyword evidence="6" id="KW-1015">Disulfide bond</keyword>
<dbReference type="PANTHER" id="PTHR42737">
    <property type="entry name" value="GLUTATHIONE REDUCTASE"/>
    <property type="match status" value="1"/>
</dbReference>
<evidence type="ECO:0000256" key="1">
    <source>
        <dbReference type="ARBA" id="ARBA00001974"/>
    </source>
</evidence>
<reference evidence="9 10" key="1">
    <citation type="journal article" date="2014" name="Genome Biol. Evol.">
        <title>The secreted proteins of Achlya hypogyna and Thraustotheca clavata identify the ancestral oomycete secretome and reveal gene acquisitions by horizontal gene transfer.</title>
        <authorList>
            <person name="Misner I."/>
            <person name="Blouin N."/>
            <person name="Leonard G."/>
            <person name="Richards T.A."/>
            <person name="Lane C.E."/>
        </authorList>
    </citation>
    <scope>NUCLEOTIDE SEQUENCE [LARGE SCALE GENOMIC DNA]</scope>
    <source>
        <strain evidence="9 10">ATCC 34112</strain>
    </source>
</reference>
<dbReference type="PANTHER" id="PTHR42737:SF2">
    <property type="entry name" value="GLUTATHIONE REDUCTASE"/>
    <property type="match status" value="1"/>
</dbReference>
<evidence type="ECO:0000259" key="8">
    <source>
        <dbReference type="Pfam" id="PF07992"/>
    </source>
</evidence>
<dbReference type="GO" id="GO:0006749">
    <property type="term" value="P:glutathione metabolic process"/>
    <property type="evidence" value="ECO:0007669"/>
    <property type="project" value="TreeGrafter"/>
</dbReference>